<evidence type="ECO:0000256" key="5">
    <source>
        <dbReference type="ARBA" id="ARBA00022448"/>
    </source>
</evidence>
<keyword evidence="11" id="KW-0408">Iron</keyword>
<feature type="compositionally biased region" description="Basic and acidic residues" evidence="17">
    <location>
        <begin position="539"/>
        <end position="550"/>
    </location>
</feature>
<dbReference type="InterPro" id="IPR042938">
    <property type="entry name" value="Sfh5"/>
</dbReference>
<evidence type="ECO:0000256" key="3">
    <source>
        <dbReference type="ARBA" id="ARBA00006667"/>
    </source>
</evidence>
<dbReference type="EMBL" id="LBBL01000015">
    <property type="protein sequence ID" value="KKF97148.1"/>
    <property type="molecule type" value="Genomic_DNA"/>
</dbReference>
<evidence type="ECO:0000256" key="4">
    <source>
        <dbReference type="ARBA" id="ARBA00018320"/>
    </source>
</evidence>
<keyword evidence="13 16" id="KW-0472">Membrane</keyword>
<feature type="region of interest" description="Disordered" evidence="17">
    <location>
        <begin position="1"/>
        <end position="59"/>
    </location>
</feature>
<comment type="cofactor">
    <cofactor evidence="1">
        <name>heme b</name>
        <dbReference type="ChEBI" id="CHEBI:60344"/>
    </cofactor>
</comment>
<keyword evidence="8" id="KW-0479">Metal-binding</keyword>
<dbReference type="PANTHER" id="PTHR47669:SF1">
    <property type="entry name" value="PHOSPHATIDYLINOSITOL TRANSFER PROTEIN SFH5"/>
    <property type="match status" value="1"/>
</dbReference>
<name>A0A0F8BX87_CERFI</name>
<dbReference type="Gene3D" id="3.40.525.10">
    <property type="entry name" value="CRAL-TRIO lipid binding domain"/>
    <property type="match status" value="1"/>
</dbReference>
<evidence type="ECO:0000256" key="10">
    <source>
        <dbReference type="ARBA" id="ARBA00022848"/>
    </source>
</evidence>
<protein>
    <recommendedName>
        <fullName evidence="4 16">Phosphatidylinositol transfer protein SFH5</fullName>
        <shortName evidence="16">PITP SFH5</shortName>
    </recommendedName>
</protein>
<organism evidence="19 20">
    <name type="scientific">Ceratocystis fimbriata f. sp. platani</name>
    <dbReference type="NCBI Taxonomy" id="88771"/>
    <lineage>
        <taxon>Eukaryota</taxon>
        <taxon>Fungi</taxon>
        <taxon>Dikarya</taxon>
        <taxon>Ascomycota</taxon>
        <taxon>Pezizomycotina</taxon>
        <taxon>Sordariomycetes</taxon>
        <taxon>Hypocreomycetidae</taxon>
        <taxon>Microascales</taxon>
        <taxon>Ceratocystidaceae</taxon>
        <taxon>Ceratocystis</taxon>
    </lineage>
</organism>
<feature type="region of interest" description="Disordered" evidence="17">
    <location>
        <begin position="75"/>
        <end position="137"/>
    </location>
</feature>
<evidence type="ECO:0000256" key="2">
    <source>
        <dbReference type="ARBA" id="ARBA00004406"/>
    </source>
</evidence>
<comment type="caution">
    <text evidence="19">The sequence shown here is derived from an EMBL/GenBank/DDBJ whole genome shotgun (WGS) entry which is preliminary data.</text>
</comment>
<comment type="function">
    <text evidence="15">Non-classical phosphatidylinositol (PtdIns) transfer protein (PITP), which exhibits PtdIns-binding/transfer activity in the absence of detectable PtdCho-binding/transfer activity. Regulates PtdIns(4,5)P2 homeostasis at the plasma membrane. Heme-binding protein that may play a role in organic oxidant-induced stress responses.</text>
</comment>
<evidence type="ECO:0000256" key="11">
    <source>
        <dbReference type="ARBA" id="ARBA00023004"/>
    </source>
</evidence>
<evidence type="ECO:0000256" key="7">
    <source>
        <dbReference type="ARBA" id="ARBA00022617"/>
    </source>
</evidence>
<evidence type="ECO:0000256" key="1">
    <source>
        <dbReference type="ARBA" id="ARBA00001970"/>
    </source>
</evidence>
<sequence>MAAISTESKPVAAAAATSATAEEEVSFVTASDAGGASVTKETEAQQPTAATTATTTADDKAELADIEAKAETKIETEAVADKADATAASAAAGPKTDDNDDDKKPKTEEEAPVISGTAEAAEAATTEKADATPDTTATDVSKVAVAATAETPATTAAETSAAVATKQTAEATTSTPASTSEAEPPTSTTEPPVADEKPATPLELLAKALPSIIAQAQYAEMWGIDLKKESIPATIVLQKYLRANDDNVEKAEAQLIEALKWRHEVNPIHQLESKIFEEKFKDLGYVTVHEAPGGKEQVIAWNIYGAVKDKKATFGNVDEFITWRSAFMELSVRQLKIDQATEIIPAGGEDPYQMIQVHDYKGVSFLRMDADTKAATAETIKVLSTAYPELLFHKYFVNVPSIMGFVFSIVKRIVSPATVRKFHPMSSGTSLAAEVKGINLPEEYGGSGPSVTTGFTVKLAEAPEVDAEPEAPAAASPAPAETEPVVAVAASEPETTAGEAATAAATTNVATTPPKTPDVAATTTDAATTEATAAITVPKQEDKQVTEKSS</sequence>
<gene>
    <name evidence="19" type="primary">sfh5</name>
    <name evidence="19" type="ORF">CFO_g479</name>
</gene>
<dbReference type="GO" id="GO:0032541">
    <property type="term" value="C:cortical endoplasmic reticulum"/>
    <property type="evidence" value="ECO:0007669"/>
    <property type="project" value="TreeGrafter"/>
</dbReference>
<feature type="compositionally biased region" description="Low complexity" evidence="17">
    <location>
        <begin position="470"/>
        <end position="538"/>
    </location>
</feature>
<keyword evidence="7" id="KW-0349">Heme</keyword>
<accession>A0A0F8BX87</accession>
<feature type="domain" description="CRAL-TRIO" evidence="18">
    <location>
        <begin position="328"/>
        <end position="452"/>
    </location>
</feature>
<keyword evidence="12 16" id="KW-0445">Lipid transport</keyword>
<dbReference type="Proteomes" id="UP000034841">
    <property type="component" value="Unassembled WGS sequence"/>
</dbReference>
<dbReference type="SUPFAM" id="SSF52087">
    <property type="entry name" value="CRAL/TRIO domain"/>
    <property type="match status" value="1"/>
</dbReference>
<dbReference type="GO" id="GO:0005886">
    <property type="term" value="C:plasma membrane"/>
    <property type="evidence" value="ECO:0007669"/>
    <property type="project" value="TreeGrafter"/>
</dbReference>
<dbReference type="GO" id="GO:0008526">
    <property type="term" value="F:phosphatidylinositol transfer activity"/>
    <property type="evidence" value="ECO:0007669"/>
    <property type="project" value="UniProtKB-UniRule"/>
</dbReference>
<keyword evidence="20" id="KW-1185">Reference proteome</keyword>
<evidence type="ECO:0000259" key="18">
    <source>
        <dbReference type="PROSITE" id="PS50191"/>
    </source>
</evidence>
<evidence type="ECO:0000256" key="13">
    <source>
        <dbReference type="ARBA" id="ARBA00023136"/>
    </source>
</evidence>
<feature type="compositionally biased region" description="Low complexity" evidence="17">
    <location>
        <begin position="11"/>
        <end position="20"/>
    </location>
</feature>
<evidence type="ECO:0000256" key="17">
    <source>
        <dbReference type="SAM" id="MobiDB-lite"/>
    </source>
</evidence>
<dbReference type="SMART" id="SM00516">
    <property type="entry name" value="SEC14"/>
    <property type="match status" value="1"/>
</dbReference>
<feature type="compositionally biased region" description="Low complexity" evidence="17">
    <location>
        <begin position="85"/>
        <end position="94"/>
    </location>
</feature>
<dbReference type="GO" id="GO:0046872">
    <property type="term" value="F:metal ion binding"/>
    <property type="evidence" value="ECO:0007669"/>
    <property type="project" value="UniProtKB-KW"/>
</dbReference>
<evidence type="ECO:0000256" key="16">
    <source>
        <dbReference type="RuleBase" id="RU367059"/>
    </source>
</evidence>
<keyword evidence="9 16" id="KW-0256">Endoplasmic reticulum</keyword>
<keyword evidence="10 16" id="KW-0492">Microsome</keyword>
<evidence type="ECO:0000256" key="12">
    <source>
        <dbReference type="ARBA" id="ARBA00023055"/>
    </source>
</evidence>
<dbReference type="GO" id="GO:0005789">
    <property type="term" value="C:endoplasmic reticulum membrane"/>
    <property type="evidence" value="ECO:0007669"/>
    <property type="project" value="UniProtKB-SubCell"/>
</dbReference>
<dbReference type="CDD" id="cd00170">
    <property type="entry name" value="SEC14"/>
    <property type="match status" value="1"/>
</dbReference>
<feature type="region of interest" description="Disordered" evidence="17">
    <location>
        <begin position="151"/>
        <end position="196"/>
    </location>
</feature>
<dbReference type="GO" id="GO:0017157">
    <property type="term" value="P:regulation of exocytosis"/>
    <property type="evidence" value="ECO:0007669"/>
    <property type="project" value="TreeGrafter"/>
</dbReference>
<proteinExistence type="inferred from homology"/>
<dbReference type="GO" id="GO:0005829">
    <property type="term" value="C:cytosol"/>
    <property type="evidence" value="ECO:0007669"/>
    <property type="project" value="TreeGrafter"/>
</dbReference>
<dbReference type="SUPFAM" id="SSF46938">
    <property type="entry name" value="CRAL/TRIO N-terminal domain"/>
    <property type="match status" value="1"/>
</dbReference>
<dbReference type="InterPro" id="IPR036865">
    <property type="entry name" value="CRAL-TRIO_dom_sf"/>
</dbReference>
<comment type="subcellular location">
    <subcellularLocation>
        <location evidence="16">Cytoplasm</location>
    </subcellularLocation>
    <subcellularLocation>
        <location evidence="2 16">Endoplasmic reticulum membrane</location>
        <topology evidence="2 16">Peripheral membrane protein</topology>
    </subcellularLocation>
    <subcellularLocation>
        <location evidence="16">Microsome membrane</location>
        <topology evidence="16">Peripheral membrane protein</topology>
    </subcellularLocation>
</comment>
<reference evidence="19 20" key="1">
    <citation type="submission" date="2015-04" db="EMBL/GenBank/DDBJ databases">
        <title>Genome sequence of Ceratocystis platani, a major pathogen of plane trees.</title>
        <authorList>
            <person name="Belbahri L."/>
        </authorList>
    </citation>
    <scope>NUCLEOTIDE SEQUENCE [LARGE SCALE GENOMIC DNA]</scope>
    <source>
        <strain evidence="19 20">CFO</strain>
    </source>
</reference>
<dbReference type="AlphaFoldDB" id="A0A0F8BX87"/>
<keyword evidence="5 16" id="KW-0813">Transport</keyword>
<evidence type="ECO:0000256" key="14">
    <source>
        <dbReference type="ARBA" id="ARBA00024146"/>
    </source>
</evidence>
<dbReference type="OrthoDB" id="75724at2759"/>
<dbReference type="InterPro" id="IPR011074">
    <property type="entry name" value="CRAL/TRIO_N_dom"/>
</dbReference>
<dbReference type="PROSITE" id="PS50191">
    <property type="entry name" value="CRAL_TRIO"/>
    <property type="match status" value="1"/>
</dbReference>
<feature type="compositionally biased region" description="Basic and acidic residues" evidence="17">
    <location>
        <begin position="95"/>
        <end position="109"/>
    </location>
</feature>
<evidence type="ECO:0000256" key="6">
    <source>
        <dbReference type="ARBA" id="ARBA00022490"/>
    </source>
</evidence>
<evidence type="ECO:0000256" key="9">
    <source>
        <dbReference type="ARBA" id="ARBA00022824"/>
    </source>
</evidence>
<evidence type="ECO:0000313" key="20">
    <source>
        <dbReference type="Proteomes" id="UP000034841"/>
    </source>
</evidence>
<evidence type="ECO:0000313" key="19">
    <source>
        <dbReference type="EMBL" id="KKF97148.1"/>
    </source>
</evidence>
<feature type="compositionally biased region" description="Basic and acidic residues" evidence="17">
    <location>
        <begin position="75"/>
        <end position="84"/>
    </location>
</feature>
<keyword evidence="6 16" id="KW-0963">Cytoplasm</keyword>
<dbReference type="Pfam" id="PF00650">
    <property type="entry name" value="CRAL_TRIO"/>
    <property type="match status" value="1"/>
</dbReference>
<dbReference type="InterPro" id="IPR036273">
    <property type="entry name" value="CRAL/TRIO_N_dom_sf"/>
</dbReference>
<comment type="similarity">
    <text evidence="3 16">Belongs to the SFH5 family.</text>
</comment>
<comment type="catalytic activity">
    <reaction evidence="14">
        <text>a 1,2-diacyl-sn-glycero-3-phospho-(1D-myo-inositol)(in) = a 1,2-diacyl-sn-glycero-3-phospho-(1D-myo-inositol)(out)</text>
        <dbReference type="Rhea" id="RHEA:38691"/>
        <dbReference type="ChEBI" id="CHEBI:57880"/>
    </reaction>
    <physiologicalReaction direction="left-to-right" evidence="14">
        <dbReference type="Rhea" id="RHEA:38692"/>
    </physiologicalReaction>
</comment>
<evidence type="ECO:0000256" key="8">
    <source>
        <dbReference type="ARBA" id="ARBA00022723"/>
    </source>
</evidence>
<dbReference type="GO" id="GO:0043001">
    <property type="term" value="P:Golgi to plasma membrane protein transport"/>
    <property type="evidence" value="ECO:0007669"/>
    <property type="project" value="TreeGrafter"/>
</dbReference>
<dbReference type="InterPro" id="IPR001251">
    <property type="entry name" value="CRAL-TRIO_dom"/>
</dbReference>
<dbReference type="PANTHER" id="PTHR47669">
    <property type="entry name" value="PHOSPHATIDYLINOSITOL TRANSFER PROTEIN SFH5"/>
    <property type="match status" value="1"/>
</dbReference>
<feature type="compositionally biased region" description="Low complexity" evidence="17">
    <location>
        <begin position="151"/>
        <end position="191"/>
    </location>
</feature>
<dbReference type="Pfam" id="PF03765">
    <property type="entry name" value="CRAL_TRIO_N"/>
    <property type="match status" value="1"/>
</dbReference>
<evidence type="ECO:0000256" key="15">
    <source>
        <dbReference type="ARBA" id="ARBA00024180"/>
    </source>
</evidence>
<feature type="compositionally biased region" description="Low complexity" evidence="17">
    <location>
        <begin position="44"/>
        <end position="56"/>
    </location>
</feature>
<feature type="region of interest" description="Disordered" evidence="17">
    <location>
        <begin position="465"/>
        <end position="550"/>
    </location>
</feature>